<dbReference type="Ensembl" id="ENSPKIT00000017007.1">
    <property type="protein sequence ID" value="ENSPKIP00000036067.1"/>
    <property type="gene ID" value="ENSPKIG00000014778.1"/>
</dbReference>
<feature type="domain" description="C2H2-type" evidence="9">
    <location>
        <begin position="409"/>
        <end position="432"/>
    </location>
</feature>
<reference evidence="10" key="2">
    <citation type="submission" date="2025-09" db="UniProtKB">
        <authorList>
            <consortium name="Ensembl"/>
        </authorList>
    </citation>
    <scope>IDENTIFICATION</scope>
</reference>
<dbReference type="GeneID" id="111859752"/>
<dbReference type="Pfam" id="PF00096">
    <property type="entry name" value="zf-C2H2"/>
    <property type="match status" value="2"/>
</dbReference>
<evidence type="ECO:0000256" key="5">
    <source>
        <dbReference type="ARBA" id="ARBA00022833"/>
    </source>
</evidence>
<evidence type="ECO:0000256" key="8">
    <source>
        <dbReference type="SAM" id="MobiDB-lite"/>
    </source>
</evidence>
<dbReference type="GeneTree" id="ENSGT01030000235009"/>
<dbReference type="FunFam" id="3.30.160.60:FF:000100">
    <property type="entry name" value="Zinc finger 45-like"/>
    <property type="match status" value="1"/>
</dbReference>
<dbReference type="KEGG" id="pki:111859752"/>
<feature type="region of interest" description="Disordered" evidence="8">
    <location>
        <begin position="355"/>
        <end position="380"/>
    </location>
</feature>
<evidence type="ECO:0000259" key="9">
    <source>
        <dbReference type="PROSITE" id="PS50157"/>
    </source>
</evidence>
<keyword evidence="4 7" id="KW-0863">Zinc-finger</keyword>
<dbReference type="SMART" id="SM00355">
    <property type="entry name" value="ZnF_C2H2"/>
    <property type="match status" value="2"/>
</dbReference>
<sequence>MMNGSLYISFFQGQLESTMEQVVQLAVQEITKTVGASLNSLLLETTAKDQENQRLRLRLQSSKFDSGVAGNAYGHGKGMEEDSTSEDIKIPVHAANLSSQLAMHISSYRLEQRGQAVDQLKAVMEQVLKFAVLELTKIVEASFDDLLLELVKKEKESKILKQSLTEGDQISKQDCNIDLKSPENHSRCPSSSDKGDQDKESSQDPPSSKSCGADVEHSEKPMNVETVTGKQTVLSVAQDWVPILDKVFGQKWCSDLWQNKELEGEEHVVANKTGATSMATPDGVIPEKKDALFTSQQETTSGSSFMYVHPSVGGDHSPCPSSDDLQLKSPSILHRLLTIPSQGLNELLCSNHDIPVEPLPTSSGASPDTHEHQREPQVLNVDQLLPPGEEEAGEKEYVEAKAPVGRKNYTCKQCGRKFSRQPLLKVHQQTHTTGSLVRCSLCGKRFSHPERLQAHLRTHNTART</sequence>
<evidence type="ECO:0000256" key="7">
    <source>
        <dbReference type="PROSITE-ProRule" id="PRU00042"/>
    </source>
</evidence>
<dbReference type="PANTHER" id="PTHR16515">
    <property type="entry name" value="PR DOMAIN ZINC FINGER PROTEIN"/>
    <property type="match status" value="1"/>
</dbReference>
<dbReference type="RefSeq" id="XP_023698490.1">
    <property type="nucleotide sequence ID" value="XM_023842722.2"/>
</dbReference>
<comment type="subcellular location">
    <subcellularLocation>
        <location evidence="1">Nucleus</location>
    </subcellularLocation>
</comment>
<name>A0A3B3SZ59_9TELE</name>
<dbReference type="Proteomes" id="UP000261540">
    <property type="component" value="Unplaced"/>
</dbReference>
<dbReference type="AlphaFoldDB" id="A0A3B3SZ59"/>
<dbReference type="SUPFAM" id="SSF57667">
    <property type="entry name" value="beta-beta-alpha zinc fingers"/>
    <property type="match status" value="1"/>
</dbReference>
<protein>
    <submittedName>
        <fullName evidence="10">Zinc finger and BTB domain-containing protein 20-like</fullName>
    </submittedName>
</protein>
<keyword evidence="6" id="KW-0539">Nucleus</keyword>
<dbReference type="FunFam" id="3.30.160.60:FF:000446">
    <property type="entry name" value="Zinc finger protein"/>
    <property type="match status" value="1"/>
</dbReference>
<dbReference type="PROSITE" id="PS00028">
    <property type="entry name" value="ZINC_FINGER_C2H2_1"/>
    <property type="match status" value="2"/>
</dbReference>
<keyword evidence="3" id="KW-0677">Repeat</keyword>
<dbReference type="PROSITE" id="PS50157">
    <property type="entry name" value="ZINC_FINGER_C2H2_2"/>
    <property type="match status" value="2"/>
</dbReference>
<keyword evidence="11" id="KW-1185">Reference proteome</keyword>
<reference evidence="10" key="1">
    <citation type="submission" date="2025-08" db="UniProtKB">
        <authorList>
            <consortium name="Ensembl"/>
        </authorList>
    </citation>
    <scope>IDENTIFICATION</scope>
</reference>
<dbReference type="GO" id="GO:0010468">
    <property type="term" value="P:regulation of gene expression"/>
    <property type="evidence" value="ECO:0007669"/>
    <property type="project" value="TreeGrafter"/>
</dbReference>
<keyword evidence="2" id="KW-0479">Metal-binding</keyword>
<dbReference type="InterPro" id="IPR050331">
    <property type="entry name" value="Zinc_finger"/>
</dbReference>
<evidence type="ECO:0000313" key="10">
    <source>
        <dbReference type="Ensembl" id="ENSPKIP00000036067.1"/>
    </source>
</evidence>
<evidence type="ECO:0000256" key="4">
    <source>
        <dbReference type="ARBA" id="ARBA00022771"/>
    </source>
</evidence>
<dbReference type="OrthoDB" id="8961020at2759"/>
<evidence type="ECO:0000256" key="1">
    <source>
        <dbReference type="ARBA" id="ARBA00004123"/>
    </source>
</evidence>
<organism evidence="10 11">
    <name type="scientific">Paramormyrops kingsleyae</name>
    <dbReference type="NCBI Taxonomy" id="1676925"/>
    <lineage>
        <taxon>Eukaryota</taxon>
        <taxon>Metazoa</taxon>
        <taxon>Chordata</taxon>
        <taxon>Craniata</taxon>
        <taxon>Vertebrata</taxon>
        <taxon>Euteleostomi</taxon>
        <taxon>Actinopterygii</taxon>
        <taxon>Neopterygii</taxon>
        <taxon>Teleostei</taxon>
        <taxon>Osteoglossocephala</taxon>
        <taxon>Osteoglossomorpha</taxon>
        <taxon>Osteoglossiformes</taxon>
        <taxon>Mormyridae</taxon>
        <taxon>Paramormyrops</taxon>
    </lineage>
</organism>
<proteinExistence type="predicted"/>
<dbReference type="PANTHER" id="PTHR16515:SF49">
    <property type="entry name" value="GASTRULA ZINC FINGER PROTEIN XLCGF49.1-LIKE-RELATED"/>
    <property type="match status" value="1"/>
</dbReference>
<dbReference type="InterPro" id="IPR013087">
    <property type="entry name" value="Znf_C2H2_type"/>
</dbReference>
<dbReference type="Gene3D" id="3.30.160.60">
    <property type="entry name" value="Classic Zinc Finger"/>
    <property type="match status" value="2"/>
</dbReference>
<evidence type="ECO:0000256" key="2">
    <source>
        <dbReference type="ARBA" id="ARBA00022723"/>
    </source>
</evidence>
<keyword evidence="5" id="KW-0862">Zinc</keyword>
<accession>A0A3B3SZ59</accession>
<feature type="domain" description="C2H2-type" evidence="9">
    <location>
        <begin position="437"/>
        <end position="464"/>
    </location>
</feature>
<evidence type="ECO:0000256" key="6">
    <source>
        <dbReference type="ARBA" id="ARBA00023242"/>
    </source>
</evidence>
<dbReference type="InterPro" id="IPR036236">
    <property type="entry name" value="Znf_C2H2_sf"/>
</dbReference>
<dbReference type="GO" id="GO:0005634">
    <property type="term" value="C:nucleus"/>
    <property type="evidence" value="ECO:0007669"/>
    <property type="project" value="UniProtKB-SubCell"/>
</dbReference>
<evidence type="ECO:0000256" key="3">
    <source>
        <dbReference type="ARBA" id="ARBA00022737"/>
    </source>
</evidence>
<dbReference type="GO" id="GO:0008270">
    <property type="term" value="F:zinc ion binding"/>
    <property type="evidence" value="ECO:0007669"/>
    <property type="project" value="UniProtKB-KW"/>
</dbReference>
<feature type="compositionally biased region" description="Basic and acidic residues" evidence="8">
    <location>
        <begin position="173"/>
        <end position="186"/>
    </location>
</feature>
<feature type="region of interest" description="Disordered" evidence="8">
    <location>
        <begin position="173"/>
        <end position="223"/>
    </location>
</feature>
<evidence type="ECO:0000313" key="11">
    <source>
        <dbReference type="Proteomes" id="UP000261540"/>
    </source>
</evidence>
<feature type="compositionally biased region" description="Basic and acidic residues" evidence="8">
    <location>
        <begin position="193"/>
        <end position="202"/>
    </location>
</feature>